<comment type="caution">
    <text evidence="11">The sequence shown here is derived from an EMBL/GenBank/DDBJ whole genome shotgun (WGS) entry which is preliminary data.</text>
</comment>
<dbReference type="InterPro" id="IPR036259">
    <property type="entry name" value="MFS_trans_sf"/>
</dbReference>
<comment type="similarity">
    <text evidence="2 8">Belongs to the major facilitator superfamily. Sugar transporter (TC 2.A.1.1) family.</text>
</comment>
<protein>
    <recommendedName>
        <fullName evidence="10">Major facilitator superfamily (MFS) profile domain-containing protein</fullName>
    </recommendedName>
</protein>
<feature type="transmembrane region" description="Helical" evidence="9">
    <location>
        <begin position="192"/>
        <end position="213"/>
    </location>
</feature>
<proteinExistence type="inferred from homology"/>
<comment type="subcellular location">
    <subcellularLocation>
        <location evidence="1">Membrane</location>
        <topology evidence="1">Multi-pass membrane protein</topology>
    </subcellularLocation>
</comment>
<evidence type="ECO:0000313" key="11">
    <source>
        <dbReference type="EMBL" id="CAI0642981.1"/>
    </source>
</evidence>
<evidence type="ECO:0000256" key="7">
    <source>
        <dbReference type="ARBA" id="ARBA00023180"/>
    </source>
</evidence>
<dbReference type="FunFam" id="1.20.1250.20:FF:000026">
    <property type="entry name" value="MFS quinate transporter QutD"/>
    <property type="match status" value="1"/>
</dbReference>
<organism evidence="11 12">
    <name type="scientific">Colletotrichum noveboracense</name>
    <dbReference type="NCBI Taxonomy" id="2664923"/>
    <lineage>
        <taxon>Eukaryota</taxon>
        <taxon>Fungi</taxon>
        <taxon>Dikarya</taxon>
        <taxon>Ascomycota</taxon>
        <taxon>Pezizomycotina</taxon>
        <taxon>Sordariomycetes</taxon>
        <taxon>Hypocreomycetidae</taxon>
        <taxon>Glomerellales</taxon>
        <taxon>Glomerellaceae</taxon>
        <taxon>Colletotrichum</taxon>
        <taxon>Colletotrichum gloeosporioides species complex</taxon>
    </lineage>
</organism>
<keyword evidence="7" id="KW-0325">Glycoprotein</keyword>
<evidence type="ECO:0000256" key="2">
    <source>
        <dbReference type="ARBA" id="ARBA00010992"/>
    </source>
</evidence>
<evidence type="ECO:0000259" key="10">
    <source>
        <dbReference type="PROSITE" id="PS50850"/>
    </source>
</evidence>
<feature type="transmembrane region" description="Helical" evidence="9">
    <location>
        <begin position="454"/>
        <end position="478"/>
    </location>
</feature>
<dbReference type="GO" id="GO:0016020">
    <property type="term" value="C:membrane"/>
    <property type="evidence" value="ECO:0007669"/>
    <property type="project" value="UniProtKB-SubCell"/>
</dbReference>
<dbReference type="Pfam" id="PF00083">
    <property type="entry name" value="Sugar_tr"/>
    <property type="match status" value="1"/>
</dbReference>
<gene>
    <name evidence="11" type="ORF">CGXH109_LOCUS20587</name>
</gene>
<dbReference type="SUPFAM" id="SSF103473">
    <property type="entry name" value="MFS general substrate transporter"/>
    <property type="match status" value="1"/>
</dbReference>
<feature type="domain" description="Major facilitator superfamily (MFS) profile" evidence="10">
    <location>
        <begin position="74"/>
        <end position="544"/>
    </location>
</feature>
<dbReference type="PANTHER" id="PTHR48022">
    <property type="entry name" value="PLASTIDIC GLUCOSE TRANSPORTER 4"/>
    <property type="match status" value="1"/>
</dbReference>
<evidence type="ECO:0000256" key="4">
    <source>
        <dbReference type="ARBA" id="ARBA00022692"/>
    </source>
</evidence>
<dbReference type="InterPro" id="IPR050360">
    <property type="entry name" value="MFS_Sugar_Transporters"/>
</dbReference>
<evidence type="ECO:0000256" key="3">
    <source>
        <dbReference type="ARBA" id="ARBA00022448"/>
    </source>
</evidence>
<keyword evidence="4 9" id="KW-0812">Transmembrane</keyword>
<dbReference type="AlphaFoldDB" id="A0A9W4RKP0"/>
<dbReference type="EMBL" id="CAMGZC010000083">
    <property type="protein sequence ID" value="CAI0642981.1"/>
    <property type="molecule type" value="Genomic_DNA"/>
</dbReference>
<feature type="transmembrane region" description="Helical" evidence="9">
    <location>
        <begin position="391"/>
        <end position="413"/>
    </location>
</feature>
<evidence type="ECO:0000256" key="1">
    <source>
        <dbReference type="ARBA" id="ARBA00004141"/>
    </source>
</evidence>
<evidence type="ECO:0000256" key="9">
    <source>
        <dbReference type="SAM" id="Phobius"/>
    </source>
</evidence>
<evidence type="ECO:0000256" key="8">
    <source>
        <dbReference type="RuleBase" id="RU003346"/>
    </source>
</evidence>
<dbReference type="PANTHER" id="PTHR48022:SF14">
    <property type="entry name" value="MAJOR FACILITATOR SUPERFAMILY (MFS) PROFILE DOMAIN-CONTAINING PROTEIN-RELATED"/>
    <property type="match status" value="1"/>
</dbReference>
<feature type="transmembrane region" description="Helical" evidence="9">
    <location>
        <begin position="139"/>
        <end position="159"/>
    </location>
</feature>
<dbReference type="InterPro" id="IPR005828">
    <property type="entry name" value="MFS_sugar_transport-like"/>
</dbReference>
<dbReference type="Proteomes" id="UP001152533">
    <property type="component" value="Unassembled WGS sequence"/>
</dbReference>
<feature type="transmembrane region" description="Helical" evidence="9">
    <location>
        <begin position="168"/>
        <end position="186"/>
    </location>
</feature>
<keyword evidence="12" id="KW-1185">Reference proteome</keyword>
<name>A0A9W4RKP0_9PEZI</name>
<keyword evidence="6 9" id="KW-0472">Membrane</keyword>
<feature type="transmembrane region" description="Helical" evidence="9">
    <location>
        <begin position="253"/>
        <end position="270"/>
    </location>
</feature>
<keyword evidence="5 9" id="KW-1133">Transmembrane helix</keyword>
<reference evidence="11" key="1">
    <citation type="submission" date="2022-08" db="EMBL/GenBank/DDBJ databases">
        <authorList>
            <person name="Giroux E."/>
            <person name="Giroux E."/>
        </authorList>
    </citation>
    <scope>NUCLEOTIDE SEQUENCE</scope>
    <source>
        <strain evidence="11">H1091258</strain>
    </source>
</reference>
<dbReference type="NCBIfam" id="TIGR00879">
    <property type="entry name" value="SP"/>
    <property type="match status" value="1"/>
</dbReference>
<sequence>MHLADSSHNSLSKKPRVEPTFAAEHKEDAAEIFDEVISYGPPGKYYCVINGQQLGTDDFQGFKGVFASRFVTYCAAFAALGGFMFGYDQGGKLYESTNDLFTFINRPLVISVTLVMSEFLDRFPEVSDDAAGSGFKKGLMTAMIPLGAFIGALNMGWLADWISRKRSLIVVVVIFIVGSSIQTAAINCDMLIAGRFFGGVGIGMLSMVVPVYISDISPPEIRGTLLVFEELSNVVGIIVAFWITYATKDIPNHWSWQFLLGIGAIFLPYSPRWLASKDRHEESLATLARLRGLPQEDPRVRREWIDIVAEARFQAMVLKERHPRLTASPAISDKIKLEVVSWTDCFKTGCWRRTHVGVGIQAWQQWVGINALIYYSPTLFATMGLDYNMQLLMSGALNCVQLMGVLSSLWTLGRFGRRNILLLGSVCMCLSHVVIAILVGKFSHDWPSYVTEGWVSVAFLFAFMLSFGFSWGPIPWALPSEVFPSSLRAKGVAISTCGSRLWNFIIGLITPPLIEGTGFGTCVFFATFCLGSLLWTSFCVPETNGRTLEEMDKVFHDRTGASDIERKSRILQEFIEEQRGSGLGQDI</sequence>
<evidence type="ECO:0000313" key="12">
    <source>
        <dbReference type="Proteomes" id="UP001152533"/>
    </source>
</evidence>
<dbReference type="GO" id="GO:0005351">
    <property type="term" value="F:carbohydrate:proton symporter activity"/>
    <property type="evidence" value="ECO:0007669"/>
    <property type="project" value="TreeGrafter"/>
</dbReference>
<feature type="transmembrane region" description="Helical" evidence="9">
    <location>
        <begin position="70"/>
        <end position="88"/>
    </location>
</feature>
<accession>A0A9W4RKP0</accession>
<dbReference type="InterPro" id="IPR020846">
    <property type="entry name" value="MFS_dom"/>
</dbReference>
<feature type="transmembrane region" description="Helical" evidence="9">
    <location>
        <begin position="100"/>
        <end position="119"/>
    </location>
</feature>
<dbReference type="Gene3D" id="1.20.1250.20">
    <property type="entry name" value="MFS general substrate transporter like domains"/>
    <property type="match status" value="1"/>
</dbReference>
<evidence type="ECO:0000256" key="5">
    <source>
        <dbReference type="ARBA" id="ARBA00022989"/>
    </source>
</evidence>
<dbReference type="PROSITE" id="PS50850">
    <property type="entry name" value="MFS"/>
    <property type="match status" value="1"/>
</dbReference>
<dbReference type="InterPro" id="IPR003663">
    <property type="entry name" value="Sugar/inositol_transpt"/>
</dbReference>
<evidence type="ECO:0000256" key="6">
    <source>
        <dbReference type="ARBA" id="ARBA00023136"/>
    </source>
</evidence>
<feature type="transmembrane region" description="Helical" evidence="9">
    <location>
        <begin position="366"/>
        <end position="385"/>
    </location>
</feature>
<dbReference type="PRINTS" id="PR00171">
    <property type="entry name" value="SUGRTRNSPORT"/>
</dbReference>
<keyword evidence="3 8" id="KW-0813">Transport</keyword>
<feature type="transmembrane region" description="Helical" evidence="9">
    <location>
        <begin position="420"/>
        <end position="442"/>
    </location>
</feature>
<feature type="transmembrane region" description="Helical" evidence="9">
    <location>
        <begin position="225"/>
        <end position="247"/>
    </location>
</feature>